<dbReference type="EMBL" id="JASCZI010181557">
    <property type="protein sequence ID" value="MED6184526.1"/>
    <property type="molecule type" value="Genomic_DNA"/>
</dbReference>
<gene>
    <name evidence="1" type="ORF">PIB30_048236</name>
</gene>
<accession>A0ABU6WI17</accession>
<evidence type="ECO:0000313" key="1">
    <source>
        <dbReference type="EMBL" id="MED6184526.1"/>
    </source>
</evidence>
<evidence type="ECO:0000313" key="2">
    <source>
        <dbReference type="Proteomes" id="UP001341840"/>
    </source>
</evidence>
<organism evidence="1 2">
    <name type="scientific">Stylosanthes scabra</name>
    <dbReference type="NCBI Taxonomy" id="79078"/>
    <lineage>
        <taxon>Eukaryota</taxon>
        <taxon>Viridiplantae</taxon>
        <taxon>Streptophyta</taxon>
        <taxon>Embryophyta</taxon>
        <taxon>Tracheophyta</taxon>
        <taxon>Spermatophyta</taxon>
        <taxon>Magnoliopsida</taxon>
        <taxon>eudicotyledons</taxon>
        <taxon>Gunneridae</taxon>
        <taxon>Pentapetalae</taxon>
        <taxon>rosids</taxon>
        <taxon>fabids</taxon>
        <taxon>Fabales</taxon>
        <taxon>Fabaceae</taxon>
        <taxon>Papilionoideae</taxon>
        <taxon>50 kb inversion clade</taxon>
        <taxon>dalbergioids sensu lato</taxon>
        <taxon>Dalbergieae</taxon>
        <taxon>Pterocarpus clade</taxon>
        <taxon>Stylosanthes</taxon>
    </lineage>
</organism>
<comment type="caution">
    <text evidence="1">The sequence shown here is derived from an EMBL/GenBank/DDBJ whole genome shotgun (WGS) entry which is preliminary data.</text>
</comment>
<reference evidence="1 2" key="1">
    <citation type="journal article" date="2023" name="Plants (Basel)">
        <title>Bridging the Gap: Combining Genomics and Transcriptomics Approaches to Understand Stylosanthes scabra, an Orphan Legume from the Brazilian Caatinga.</title>
        <authorList>
            <person name="Ferreira-Neto J.R.C."/>
            <person name="da Silva M.D."/>
            <person name="Binneck E."/>
            <person name="de Melo N.F."/>
            <person name="da Silva R.H."/>
            <person name="de Melo A.L.T.M."/>
            <person name="Pandolfi V."/>
            <person name="Bustamante F.O."/>
            <person name="Brasileiro-Vidal A.C."/>
            <person name="Benko-Iseppon A.M."/>
        </authorList>
    </citation>
    <scope>NUCLEOTIDE SEQUENCE [LARGE SCALE GENOMIC DNA]</scope>
    <source>
        <tissue evidence="1">Leaves</tissue>
    </source>
</reference>
<name>A0ABU6WI17_9FABA</name>
<dbReference type="Proteomes" id="UP001341840">
    <property type="component" value="Unassembled WGS sequence"/>
</dbReference>
<sequence>MASTSHAAASIGEATAVEHINGLIAQSRQGNRANLTTPQRRMLNQWYVQNPVEVARLTSTVENAGAGIDFVQAKDWSAVGTWVERQATLRKLCNELGRASPLYHLQTFQSRSRGPIQRCIILIAPSPNAAAVTAAGRYSADEHLTREDGATEMICNLIEFTGKHVYDFNYDLLEKARLRISDLQWELGALQTRYRQMNEMWRSYRRARYSDISDSEWSEESD</sequence>
<proteinExistence type="predicted"/>
<keyword evidence="2" id="KW-1185">Reference proteome</keyword>
<protein>
    <submittedName>
        <fullName evidence="1">Uncharacterized protein</fullName>
    </submittedName>
</protein>